<gene>
    <name evidence="3" type="ORF">HF995_08780</name>
</gene>
<sequence length="243" mass="25265">MSVFEKGKMKSAPSKSTARSKSGKGELGAPLLPQVDLLPAEIRAGRGFARVKRVLAGVIVLAILSAGGMYFFVQSRSSSADEHLASAQDTATRLAKEKAQYAEVTAVLSSITEAQTARALGMAPEVAWRPYLDAITAVLPDDVTITMFEVAGGSPTAPIVSTADPLATPGIASIVFVAHSPSLPKASDWLDGLESIPGFSDPTLQESRVDAVDADPYYEVTSTIQVGIGALAGRTFGLEGGTN</sequence>
<feature type="region of interest" description="Disordered" evidence="1">
    <location>
        <begin position="1"/>
        <end position="27"/>
    </location>
</feature>
<keyword evidence="2" id="KW-0472">Membrane</keyword>
<proteinExistence type="predicted"/>
<evidence type="ECO:0000313" key="3">
    <source>
        <dbReference type="EMBL" id="NKX93360.1"/>
    </source>
</evidence>
<feature type="transmembrane region" description="Helical" evidence="2">
    <location>
        <begin position="54"/>
        <end position="73"/>
    </location>
</feature>
<organism evidence="3 4">
    <name type="scientific">Sanguibacter hominis ATCC BAA-789</name>
    <dbReference type="NCBI Taxonomy" id="1312740"/>
    <lineage>
        <taxon>Bacteria</taxon>
        <taxon>Bacillati</taxon>
        <taxon>Actinomycetota</taxon>
        <taxon>Actinomycetes</taxon>
        <taxon>Micrococcales</taxon>
        <taxon>Sanguibacteraceae</taxon>
        <taxon>Sanguibacter</taxon>
    </lineage>
</organism>
<dbReference type="RefSeq" id="WP_168447400.1">
    <property type="nucleotide sequence ID" value="NZ_JAAXOW010000002.1"/>
</dbReference>
<keyword evidence="2" id="KW-1133">Transmembrane helix</keyword>
<name>A0A9X5FBM5_9MICO</name>
<reference evidence="3 4" key="1">
    <citation type="submission" date="2020-04" db="EMBL/GenBank/DDBJ databases">
        <title>MicrobeNet Type strains.</title>
        <authorList>
            <person name="Nicholson A.C."/>
        </authorList>
    </citation>
    <scope>NUCLEOTIDE SEQUENCE [LARGE SCALE GENOMIC DNA]</scope>
    <source>
        <strain evidence="3 4">ATCC BAA-789</strain>
    </source>
</reference>
<accession>A0A9X5FBM5</accession>
<evidence type="ECO:0000256" key="1">
    <source>
        <dbReference type="SAM" id="MobiDB-lite"/>
    </source>
</evidence>
<dbReference type="AlphaFoldDB" id="A0A9X5FBM5"/>
<keyword evidence="4" id="KW-1185">Reference proteome</keyword>
<comment type="caution">
    <text evidence="3">The sequence shown here is derived from an EMBL/GenBank/DDBJ whole genome shotgun (WGS) entry which is preliminary data.</text>
</comment>
<dbReference type="EMBL" id="JAAXOW010000002">
    <property type="protein sequence ID" value="NKX93360.1"/>
    <property type="molecule type" value="Genomic_DNA"/>
</dbReference>
<evidence type="ECO:0000256" key="2">
    <source>
        <dbReference type="SAM" id="Phobius"/>
    </source>
</evidence>
<protein>
    <submittedName>
        <fullName evidence="3">Fimbrial assembly protein</fullName>
    </submittedName>
</protein>
<dbReference type="Proteomes" id="UP000774283">
    <property type="component" value="Unassembled WGS sequence"/>
</dbReference>
<keyword evidence="2" id="KW-0812">Transmembrane</keyword>
<evidence type="ECO:0000313" key="4">
    <source>
        <dbReference type="Proteomes" id="UP000774283"/>
    </source>
</evidence>